<protein>
    <submittedName>
        <fullName evidence="1">Uncharacterized protein</fullName>
    </submittedName>
</protein>
<sequence length="69" mass="8054">MLISIISVSGSVMSLYKFPEHIGKMMRLIKWTPMARPSYIYVVFNSFHVQGLKGIHVSMNIWKVNWLLQ</sequence>
<comment type="caution">
    <text evidence="1">The sequence shown here is derived from an EMBL/GenBank/DDBJ whole genome shotgun (WGS) entry which is preliminary data.</text>
</comment>
<dbReference type="Proteomes" id="UP001157418">
    <property type="component" value="Unassembled WGS sequence"/>
</dbReference>
<evidence type="ECO:0000313" key="1">
    <source>
        <dbReference type="EMBL" id="CAH1422905.1"/>
    </source>
</evidence>
<gene>
    <name evidence="1" type="ORF">LVIROSA_LOCUS10208</name>
</gene>
<dbReference type="AlphaFoldDB" id="A0AAU9M866"/>
<dbReference type="EMBL" id="CAKMRJ010001112">
    <property type="protein sequence ID" value="CAH1422905.1"/>
    <property type="molecule type" value="Genomic_DNA"/>
</dbReference>
<accession>A0AAU9M866</accession>
<evidence type="ECO:0000313" key="2">
    <source>
        <dbReference type="Proteomes" id="UP001157418"/>
    </source>
</evidence>
<proteinExistence type="predicted"/>
<name>A0AAU9M866_9ASTR</name>
<organism evidence="1 2">
    <name type="scientific">Lactuca virosa</name>
    <dbReference type="NCBI Taxonomy" id="75947"/>
    <lineage>
        <taxon>Eukaryota</taxon>
        <taxon>Viridiplantae</taxon>
        <taxon>Streptophyta</taxon>
        <taxon>Embryophyta</taxon>
        <taxon>Tracheophyta</taxon>
        <taxon>Spermatophyta</taxon>
        <taxon>Magnoliopsida</taxon>
        <taxon>eudicotyledons</taxon>
        <taxon>Gunneridae</taxon>
        <taxon>Pentapetalae</taxon>
        <taxon>asterids</taxon>
        <taxon>campanulids</taxon>
        <taxon>Asterales</taxon>
        <taxon>Asteraceae</taxon>
        <taxon>Cichorioideae</taxon>
        <taxon>Cichorieae</taxon>
        <taxon>Lactucinae</taxon>
        <taxon>Lactuca</taxon>
    </lineage>
</organism>
<reference evidence="1 2" key="1">
    <citation type="submission" date="2022-01" db="EMBL/GenBank/DDBJ databases">
        <authorList>
            <person name="Xiong W."/>
            <person name="Schranz E."/>
        </authorList>
    </citation>
    <scope>NUCLEOTIDE SEQUENCE [LARGE SCALE GENOMIC DNA]</scope>
</reference>
<keyword evidence="2" id="KW-1185">Reference proteome</keyword>